<evidence type="ECO:0000313" key="3">
    <source>
        <dbReference type="EMBL" id="UYV66375.1"/>
    </source>
</evidence>
<dbReference type="EMBL" id="CP092866">
    <property type="protein sequence ID" value="UYV66375.1"/>
    <property type="molecule type" value="Genomic_DNA"/>
</dbReference>
<evidence type="ECO:0000313" key="4">
    <source>
        <dbReference type="Proteomes" id="UP001235939"/>
    </source>
</evidence>
<protein>
    <recommendedName>
        <fullName evidence="2">F-actin-capping protein subunit beta</fullName>
    </recommendedName>
</protein>
<comment type="subunit">
    <text evidence="2">Heterodimer of an alpha and a beta subunit.</text>
</comment>
<keyword evidence="4" id="KW-1185">Reference proteome</keyword>
<dbReference type="Pfam" id="PF01115">
    <property type="entry name" value="F_actin_cap_B"/>
    <property type="match status" value="1"/>
</dbReference>
<dbReference type="PANTHER" id="PTHR10619:SF0">
    <property type="entry name" value="F-ACTIN-CAPPING PROTEIN SUBUNIT BETA ISOFORMS 1 AND 2"/>
    <property type="match status" value="1"/>
</dbReference>
<keyword evidence="2" id="KW-0206">Cytoskeleton</keyword>
<dbReference type="PROSITE" id="PS00231">
    <property type="entry name" value="F_ACTIN_CAPPING_BETA"/>
    <property type="match status" value="1"/>
</dbReference>
<dbReference type="Gene3D" id="1.20.58.570">
    <property type="match status" value="1"/>
</dbReference>
<dbReference type="PRINTS" id="PR00192">
    <property type="entry name" value="FACTINCAPB"/>
</dbReference>
<comment type="function">
    <text evidence="2">F-actin-capping proteins bind in a Ca(2+)-independent manner to the fast growing ends of actin filaments (barbed end) thereby blocking the exchange of subunits at these ends. Unlike other capping proteins (such as gelsolin and severin), these proteins do not sever actin filaments.</text>
</comment>
<keyword evidence="2" id="KW-0009">Actin-binding</keyword>
<proteinExistence type="inferred from homology"/>
<sequence length="81" mass="9450">MRRLPPQQIEKNLSDLIDLVPALCEDLLSSVDQPLKIARDKMVGKDYLLCDYNRDGDSYRSVSIKVGRLDHKWPYVWPFQS</sequence>
<evidence type="ECO:0000256" key="1">
    <source>
        <dbReference type="ARBA" id="ARBA00022467"/>
    </source>
</evidence>
<dbReference type="PANTHER" id="PTHR10619">
    <property type="entry name" value="F-ACTIN-CAPPING PROTEIN SUBUNIT BETA"/>
    <property type="match status" value="1"/>
</dbReference>
<reference evidence="3 4" key="1">
    <citation type="submission" date="2022-01" db="EMBL/GenBank/DDBJ databases">
        <title>A chromosomal length assembly of Cordylochernes scorpioides.</title>
        <authorList>
            <person name="Zeh D."/>
            <person name="Zeh J."/>
        </authorList>
    </citation>
    <scope>NUCLEOTIDE SEQUENCE [LARGE SCALE GENOMIC DNA]</scope>
    <source>
        <strain evidence="3">IN4F17</strain>
        <tissue evidence="3">Whole Body</tissue>
    </source>
</reference>
<dbReference type="InterPro" id="IPR001698">
    <property type="entry name" value="CAPZB"/>
</dbReference>
<dbReference type="InterPro" id="IPR043175">
    <property type="entry name" value="CAPZB_N"/>
</dbReference>
<organism evidence="3 4">
    <name type="scientific">Cordylochernes scorpioides</name>
    <dbReference type="NCBI Taxonomy" id="51811"/>
    <lineage>
        <taxon>Eukaryota</taxon>
        <taxon>Metazoa</taxon>
        <taxon>Ecdysozoa</taxon>
        <taxon>Arthropoda</taxon>
        <taxon>Chelicerata</taxon>
        <taxon>Arachnida</taxon>
        <taxon>Pseudoscorpiones</taxon>
        <taxon>Cheliferoidea</taxon>
        <taxon>Chernetidae</taxon>
        <taxon>Cordylochernes</taxon>
    </lineage>
</organism>
<keyword evidence="2" id="KW-0963">Cytoplasm</keyword>
<keyword evidence="1 2" id="KW-0117">Actin capping</keyword>
<comment type="subcellular location">
    <subcellularLocation>
        <location evidence="2">Cytoplasm</location>
        <location evidence="2">Cytoskeleton</location>
    </subcellularLocation>
</comment>
<dbReference type="InterPro" id="IPR037282">
    <property type="entry name" value="CapZ_alpha/beta"/>
</dbReference>
<evidence type="ECO:0000256" key="2">
    <source>
        <dbReference type="RuleBase" id="RU365078"/>
    </source>
</evidence>
<accession>A0ABY6KGQ0</accession>
<comment type="similarity">
    <text evidence="2">Belongs to the F-actin-capping protein beta subunit family.</text>
</comment>
<dbReference type="Proteomes" id="UP001235939">
    <property type="component" value="Chromosome 04"/>
</dbReference>
<name>A0ABY6KGQ0_9ARAC</name>
<dbReference type="SUPFAM" id="SSF90096">
    <property type="entry name" value="Subunits of heterodimeric actin filament capping protein Capz"/>
    <property type="match status" value="1"/>
</dbReference>
<dbReference type="InterPro" id="IPR019771">
    <property type="entry name" value="F-actin_capping_bsu_CS"/>
</dbReference>
<gene>
    <name evidence="3" type="ORF">LAZ67_4001482</name>
</gene>